<feature type="compositionally biased region" description="Acidic residues" evidence="1">
    <location>
        <begin position="497"/>
        <end position="506"/>
    </location>
</feature>
<dbReference type="CDD" id="cd19481">
    <property type="entry name" value="RecA-like_protease"/>
    <property type="match status" value="1"/>
</dbReference>
<feature type="domain" description="AAA+ ATPase" evidence="2">
    <location>
        <begin position="919"/>
        <end position="1044"/>
    </location>
</feature>
<reference evidence="3" key="2">
    <citation type="journal article" date="2010" name="Nature">
        <title>Comparative genomics reveals mobile pathogenicity chromosomes in Fusarium.</title>
        <authorList>
            <person name="Ma L.J."/>
            <person name="van der Does H.C."/>
            <person name="Borkovich K.A."/>
            <person name="Coleman J.J."/>
            <person name="Daboussi M.J."/>
            <person name="Di Pietro A."/>
            <person name="Dufresne M."/>
            <person name="Freitag M."/>
            <person name="Grabherr M."/>
            <person name="Henrissat B."/>
            <person name="Houterman P.M."/>
            <person name="Kang S."/>
            <person name="Shim W.B."/>
            <person name="Woloshuk C."/>
            <person name="Xie X."/>
            <person name="Xu J.R."/>
            <person name="Antoniw J."/>
            <person name="Baker S.E."/>
            <person name="Bluhm B.H."/>
            <person name="Breakspear A."/>
            <person name="Brown D.W."/>
            <person name="Butchko R.A."/>
            <person name="Chapman S."/>
            <person name="Coulson R."/>
            <person name="Coutinho P.M."/>
            <person name="Danchin E.G."/>
            <person name="Diener A."/>
            <person name="Gale L.R."/>
            <person name="Gardiner D.M."/>
            <person name="Goff S."/>
            <person name="Hammond-Kosack K.E."/>
            <person name="Hilburn K."/>
            <person name="Hua-Van A."/>
            <person name="Jonkers W."/>
            <person name="Kazan K."/>
            <person name="Kodira C.D."/>
            <person name="Koehrsen M."/>
            <person name="Kumar L."/>
            <person name="Lee Y.H."/>
            <person name="Li L."/>
            <person name="Manners J.M."/>
            <person name="Miranda-Saavedra D."/>
            <person name="Mukherjee M."/>
            <person name="Park G."/>
            <person name="Park J."/>
            <person name="Park S.Y."/>
            <person name="Proctor R.H."/>
            <person name="Regev A."/>
            <person name="Ruiz-Roldan M.C."/>
            <person name="Sain D."/>
            <person name="Sakthikumar S."/>
            <person name="Sykes S."/>
            <person name="Schwartz D.C."/>
            <person name="Turgeon B.G."/>
            <person name="Wapinski I."/>
            <person name="Yoder O."/>
            <person name="Young S."/>
            <person name="Zeng Q."/>
            <person name="Zhou S."/>
            <person name="Galagan J."/>
            <person name="Cuomo C.A."/>
            <person name="Kistler H.C."/>
            <person name="Rep M."/>
        </authorList>
    </citation>
    <scope>NUCLEOTIDE SEQUENCE [LARGE SCALE GENOMIC DNA]</scope>
    <source>
        <strain evidence="3">4287</strain>
    </source>
</reference>
<feature type="region of interest" description="Disordered" evidence="1">
    <location>
        <begin position="476"/>
        <end position="519"/>
    </location>
</feature>
<name>A0A0J9WBB8_FUSO4</name>
<dbReference type="Gene3D" id="3.40.50.300">
    <property type="entry name" value="P-loop containing nucleotide triphosphate hydrolases"/>
    <property type="match status" value="1"/>
</dbReference>
<dbReference type="KEGG" id="fox:FOXG_17144"/>
<dbReference type="PANTHER" id="PTHR46411:SF2">
    <property type="entry name" value="AAA+ ATPASE DOMAIN-CONTAINING PROTEIN"/>
    <property type="match status" value="1"/>
</dbReference>
<proteinExistence type="predicted"/>
<feature type="compositionally biased region" description="Basic and acidic residues" evidence="1">
    <location>
        <begin position="28"/>
        <end position="46"/>
    </location>
</feature>
<dbReference type="OrthoDB" id="10042665at2759"/>
<feature type="compositionally biased region" description="Low complexity" evidence="1">
    <location>
        <begin position="1291"/>
        <end position="1305"/>
    </location>
</feature>
<dbReference type="InterPro" id="IPR056599">
    <property type="entry name" value="AAA_lid_fung"/>
</dbReference>
<accession>A0A0J9WBB8</accession>
<evidence type="ECO:0000259" key="2">
    <source>
        <dbReference type="SMART" id="SM00382"/>
    </source>
</evidence>
<feature type="region of interest" description="Disordered" evidence="1">
    <location>
        <begin position="28"/>
        <end position="87"/>
    </location>
</feature>
<dbReference type="Pfam" id="PF00004">
    <property type="entry name" value="AAA"/>
    <property type="match status" value="1"/>
</dbReference>
<feature type="region of interest" description="Disordered" evidence="1">
    <location>
        <begin position="203"/>
        <end position="242"/>
    </location>
</feature>
<feature type="region of interest" description="Disordered" evidence="1">
    <location>
        <begin position="1205"/>
        <end position="1239"/>
    </location>
</feature>
<organism evidence="3 4">
    <name type="scientific">Fusarium oxysporum f. sp. lycopersici (strain 4287 / CBS 123668 / FGSC 9935 / NRRL 34936)</name>
    <name type="common">Fusarium vascular wilt of tomato</name>
    <dbReference type="NCBI Taxonomy" id="426428"/>
    <lineage>
        <taxon>Eukaryota</taxon>
        <taxon>Fungi</taxon>
        <taxon>Dikarya</taxon>
        <taxon>Ascomycota</taxon>
        <taxon>Pezizomycotina</taxon>
        <taxon>Sordariomycetes</taxon>
        <taxon>Hypocreomycetidae</taxon>
        <taxon>Hypocreales</taxon>
        <taxon>Nectriaceae</taxon>
        <taxon>Fusarium</taxon>
        <taxon>Fusarium oxysporum species complex</taxon>
    </lineage>
</organism>
<dbReference type="GO" id="GO:0005524">
    <property type="term" value="F:ATP binding"/>
    <property type="evidence" value="ECO:0007669"/>
    <property type="project" value="InterPro"/>
</dbReference>
<feature type="compositionally biased region" description="Basic and acidic residues" evidence="1">
    <location>
        <begin position="487"/>
        <end position="496"/>
    </location>
</feature>
<feature type="compositionally biased region" description="Polar residues" evidence="1">
    <location>
        <begin position="1205"/>
        <end position="1214"/>
    </location>
</feature>
<evidence type="ECO:0000256" key="1">
    <source>
        <dbReference type="SAM" id="MobiDB-lite"/>
    </source>
</evidence>
<dbReference type="SUPFAM" id="SSF52540">
    <property type="entry name" value="P-loop containing nucleoside triphosphate hydrolases"/>
    <property type="match status" value="1"/>
</dbReference>
<evidence type="ECO:0000313" key="3">
    <source>
        <dbReference type="EMBL" id="KNB20153.1"/>
    </source>
</evidence>
<dbReference type="Proteomes" id="UP000009097">
    <property type="component" value="Unassembled WGS sequence"/>
</dbReference>
<dbReference type="EMBL" id="DS231741">
    <property type="protein sequence ID" value="KNB20153.1"/>
    <property type="molecule type" value="Genomic_DNA"/>
</dbReference>
<feature type="region of interest" description="Disordered" evidence="1">
    <location>
        <begin position="1265"/>
        <end position="1356"/>
    </location>
</feature>
<gene>
    <name evidence="3" type="ORF">FOXG_17144</name>
</gene>
<dbReference type="InterPro" id="IPR027417">
    <property type="entry name" value="P-loop_NTPase"/>
</dbReference>
<feature type="region of interest" description="Disordered" evidence="1">
    <location>
        <begin position="288"/>
        <end position="320"/>
    </location>
</feature>
<dbReference type="PANTHER" id="PTHR46411">
    <property type="entry name" value="FAMILY ATPASE, PUTATIVE-RELATED"/>
    <property type="match status" value="1"/>
</dbReference>
<dbReference type="InterPro" id="IPR054289">
    <property type="entry name" value="DUF7025"/>
</dbReference>
<sequence length="1356" mass="153077">MAIPAAGQEQALPPALSRAVEEDVKISHTHLTEDEEGLRIDKERVSATHLQSKAFQDDPASPGREANQAEAPNGLAADSHQNSDESPSTLMLEISSLRDKLRFLQEKVGKASDRSDINQDRQVEDERQLRKRIRRAHFAKNWVDEAETCANQNWVERINCGHDGQYLHMITASGTDAYTDNVDGDGSTKFQSEQEREFWYGVPHKPHRGLRPPTSLRPNYSRKLGPPTEWDMSDSDEWSSDGSIRTRDFEYFRARLRGDFEWELDRLAAQKRRFEYFKKKKQAKAERQARLERGELVSSDSEDDDSQAGKGEDAEENYKAPVLQPALNRMEWGEFRASRFTVARSSFIIDILVGEPQILGGFFQQYRGKYLEEKTIPHRFKAVEGHQVQKGEGAGQGSSRMAVPDGEAPLPERIRIHSKEIIRTLAIIHGSELTSADMYNSSIVMLRPYRMLTYYENEIRQWHSRLEEQYRNPELAANDEPAANDEAPQKDGAKDDNENEDTDSTQEETSGVEDPQGLSKSRTALEHLTYLLKFMDDYVHKRLDYLKSSSCEKIFFSDIWHLFKPGGQVISADGKQIYQIFNVTSTPHIGEERFSKFAKEDEDSREAADGQIVIQCVFIHFDGRQIGPVVRNVSIPKFDGEKAVTSLEIYPLRFHVRKKLERQIMGRKPTGDEIGKSLRDGVAKLQETLIERGKLFTEVAAVKHMYYSGLTVDTRDEVQSQVMIDFAEAFLVEKNGNWRPEVKHLVGMVEISNSLRRDAPCTALCCAEESVHNDIYVDNKRHYDFMKEMLRGVEDGVDDLPPAAIYPRPLETLKTGGSTLTRDDLLIMSYTVFGFVLRDRSWAQLDLTHLTHFTDSVDDSSAGNDDETEDDKTAFGRLVLPPGHKNMVLSLISQHFRNKAAQRDRDRDEQVDIVRGKGKGLIILLHGAPGVGKTTTAEGVAEKFKKPLFQITCGDLGSSPKDVEDALQTNFALANRWGCILLLDEADVFLAERRRDDFNRNGLVAVFLRVLEYYAGILFLTTNRIGDFDEAFASRIHMSLHYPPLKLVSTSKIFELNLKMIKKRYQEADRKITIDMQGIGEYAEEYWQRNVKARLNGRQIRNACQTALALAEFDAQPEGSKYDLTVRSDAKVHLTVKHIQTVSDAYLEFIEYLKAVHGTDAETHANEAGLRALETAYLAMRSGAGHRGMGSAEARNNPLHSFKLQTQSSQSQTHMRPDQGNFAQQHRQGPSYEVGQASMGPYNTPPRMGGPQPGMALYQATTMSNPSYQQHPSNIPAVDQFHHSGGQQRLSPSQHMSYSPSPSSSTGQYQHLTGDATNQNMTSIYGQSAEPFGQQDPRSGNIWPTNVERINNPGAP</sequence>
<dbReference type="GO" id="GO:0016887">
    <property type="term" value="F:ATP hydrolysis activity"/>
    <property type="evidence" value="ECO:0007669"/>
    <property type="project" value="InterPro"/>
</dbReference>
<dbReference type="VEuPathDB" id="FungiDB:FOXG_17144"/>
<dbReference type="GeneID" id="28957940"/>
<dbReference type="RefSeq" id="XP_018258198.1">
    <property type="nucleotide sequence ID" value="XM_018397158.1"/>
</dbReference>
<feature type="compositionally biased region" description="Polar residues" evidence="1">
    <location>
        <begin position="1306"/>
        <end position="1326"/>
    </location>
</feature>
<dbReference type="Pfam" id="PF23232">
    <property type="entry name" value="AAA_lid_13"/>
    <property type="match status" value="1"/>
</dbReference>
<feature type="region of interest" description="Disordered" evidence="1">
    <location>
        <begin position="387"/>
        <end position="406"/>
    </location>
</feature>
<feature type="compositionally biased region" description="Low complexity" evidence="1">
    <location>
        <begin position="476"/>
        <end position="486"/>
    </location>
</feature>
<reference evidence="3" key="1">
    <citation type="submission" date="2007-04" db="EMBL/GenBank/DDBJ databases">
        <authorList>
            <consortium name="The Broad Institute Genome Sequencing Platform"/>
            <person name="Birren B."/>
            <person name="Lander E."/>
            <person name="Galagan J."/>
            <person name="Nusbaum C."/>
            <person name="Devon K."/>
            <person name="Ma L.-J."/>
            <person name="Jaffe D."/>
            <person name="Butler J."/>
            <person name="Alvarez P."/>
            <person name="Gnerre S."/>
            <person name="Grabherr M."/>
            <person name="Kleber M."/>
            <person name="Mauceli E."/>
            <person name="Brockman W."/>
            <person name="MacCallum I.A."/>
            <person name="Young S."/>
            <person name="LaButti K."/>
            <person name="DeCaprio D."/>
            <person name="Crawford M."/>
            <person name="Koehrsen M."/>
            <person name="Engels R."/>
            <person name="Montgomery P."/>
            <person name="Pearson M."/>
            <person name="Howarth C."/>
            <person name="Larson L."/>
            <person name="White J."/>
            <person name="O'Leary S."/>
            <person name="Kodira C."/>
            <person name="Zeng Q."/>
            <person name="Yandava C."/>
            <person name="Alvarado L."/>
            <person name="Kistler C."/>
            <person name="Shim W.-B."/>
            <person name="Kang S."/>
            <person name="Woloshuk C."/>
        </authorList>
    </citation>
    <scope>NUCLEOTIDE SEQUENCE</scope>
    <source>
        <strain evidence="3">4287</strain>
    </source>
</reference>
<dbReference type="InterPro" id="IPR003593">
    <property type="entry name" value="AAA+_ATPase"/>
</dbReference>
<dbReference type="SMART" id="SM00382">
    <property type="entry name" value="AAA"/>
    <property type="match status" value="1"/>
</dbReference>
<evidence type="ECO:0000313" key="4">
    <source>
        <dbReference type="Proteomes" id="UP000009097"/>
    </source>
</evidence>
<dbReference type="InterPro" id="IPR003959">
    <property type="entry name" value="ATPase_AAA_core"/>
</dbReference>
<dbReference type="Pfam" id="PF22942">
    <property type="entry name" value="DUF7025"/>
    <property type="match status" value="1"/>
</dbReference>
<protein>
    <recommendedName>
        <fullName evidence="2">AAA+ ATPase domain-containing protein</fullName>
    </recommendedName>
</protein>